<dbReference type="PANTHER" id="PTHR35317:SF38">
    <property type="entry name" value="RNA-DIRECTED DNA POLYMERASE"/>
    <property type="match status" value="1"/>
</dbReference>
<feature type="compositionally biased region" description="Gly residues" evidence="1">
    <location>
        <begin position="283"/>
        <end position="294"/>
    </location>
</feature>
<accession>A0AAQ3XFI3</accession>
<name>A0AAQ3XFI3_PASNO</name>
<feature type="region of interest" description="Disordered" evidence="1">
    <location>
        <begin position="247"/>
        <end position="299"/>
    </location>
</feature>
<sequence>MSAHPSRSPQRSPTPHRGRSPSRRPRRRDRGVVVEQIVERTAAAGTTSYPVLTKSNYNDWALLMKIKLEARSLWTAIDLGDVEWHVDRTALDAICSAMPPEMISAVATKPLAKAAWECVKTMRVGDERIRKTTAQKLRREYETLAFRDGEAVEDFAMRLTGIVNQLATLGDPEPDPKVVLKYLRIARSRYKQLVISIETLLDPSTLTVEEITGRLKAAEDDEPEAPAQSVTIGGKLYYTEDYWKERNKKREQEKSETSRGSSSGSRVRKGRGHGGSEPDAQTGTGGSSSGSGSGRKGDKCRYCGKQAHVAVEDEHTLLVAQVSSDGGGASGDGFCDGQAVGSAVGPGAAPGDNALGSVLAPAVTTPAAALVPAMASPAAGSV</sequence>
<protein>
    <recommendedName>
        <fullName evidence="4">DUF4219 domain-containing protein</fullName>
    </recommendedName>
</protein>
<dbReference type="AlphaFoldDB" id="A0AAQ3XFI3"/>
<reference evidence="2 3" key="1">
    <citation type="submission" date="2024-02" db="EMBL/GenBank/DDBJ databases">
        <title>High-quality chromosome-scale genome assembly of Pensacola bahiagrass (Paspalum notatum Flugge var. saurae).</title>
        <authorList>
            <person name="Vega J.M."/>
            <person name="Podio M."/>
            <person name="Orjuela J."/>
            <person name="Siena L.A."/>
            <person name="Pessino S.C."/>
            <person name="Combes M.C."/>
            <person name="Mariac C."/>
            <person name="Albertini E."/>
            <person name="Pupilli F."/>
            <person name="Ortiz J.P.A."/>
            <person name="Leblanc O."/>
        </authorList>
    </citation>
    <scope>NUCLEOTIDE SEQUENCE [LARGE SCALE GENOMIC DNA]</scope>
    <source>
        <strain evidence="2">R1</strain>
        <tissue evidence="2">Leaf</tissue>
    </source>
</reference>
<dbReference type="EMBL" id="CP144754">
    <property type="protein sequence ID" value="WVZ96385.1"/>
    <property type="molecule type" value="Genomic_DNA"/>
</dbReference>
<dbReference type="PANTHER" id="PTHR35317">
    <property type="entry name" value="OS04G0629600 PROTEIN"/>
    <property type="match status" value="1"/>
</dbReference>
<evidence type="ECO:0000313" key="3">
    <source>
        <dbReference type="Proteomes" id="UP001341281"/>
    </source>
</evidence>
<evidence type="ECO:0008006" key="4">
    <source>
        <dbReference type="Google" id="ProtNLM"/>
    </source>
</evidence>
<dbReference type="Proteomes" id="UP001341281">
    <property type="component" value="Chromosome 10"/>
</dbReference>
<organism evidence="2 3">
    <name type="scientific">Paspalum notatum var. saurae</name>
    <dbReference type="NCBI Taxonomy" id="547442"/>
    <lineage>
        <taxon>Eukaryota</taxon>
        <taxon>Viridiplantae</taxon>
        <taxon>Streptophyta</taxon>
        <taxon>Embryophyta</taxon>
        <taxon>Tracheophyta</taxon>
        <taxon>Spermatophyta</taxon>
        <taxon>Magnoliopsida</taxon>
        <taxon>Liliopsida</taxon>
        <taxon>Poales</taxon>
        <taxon>Poaceae</taxon>
        <taxon>PACMAD clade</taxon>
        <taxon>Panicoideae</taxon>
        <taxon>Andropogonodae</taxon>
        <taxon>Paspaleae</taxon>
        <taxon>Paspalinae</taxon>
        <taxon>Paspalum</taxon>
    </lineage>
</organism>
<feature type="compositionally biased region" description="Basic residues" evidence="1">
    <location>
        <begin position="14"/>
        <end position="29"/>
    </location>
</feature>
<feature type="region of interest" description="Disordered" evidence="1">
    <location>
        <begin position="1"/>
        <end position="30"/>
    </location>
</feature>
<evidence type="ECO:0000313" key="2">
    <source>
        <dbReference type="EMBL" id="WVZ96385.1"/>
    </source>
</evidence>
<feature type="compositionally biased region" description="Basic and acidic residues" evidence="1">
    <location>
        <begin position="247"/>
        <end position="257"/>
    </location>
</feature>
<gene>
    <name evidence="2" type="ORF">U9M48_042030</name>
</gene>
<keyword evidence="3" id="KW-1185">Reference proteome</keyword>
<proteinExistence type="predicted"/>
<evidence type="ECO:0000256" key="1">
    <source>
        <dbReference type="SAM" id="MobiDB-lite"/>
    </source>
</evidence>
<feature type="compositionally biased region" description="Polar residues" evidence="1">
    <location>
        <begin position="1"/>
        <end position="10"/>
    </location>
</feature>
<dbReference type="Pfam" id="PF14223">
    <property type="entry name" value="Retrotran_gag_2"/>
    <property type="match status" value="1"/>
</dbReference>